<sequence length="386" mass="42157">MTLEQALLETTIGDTPAKSAIVAARDAADPQPVELESAAEADVAFTAAALDSDAFPHILEAVVAYAPYESLLALRATCRGLKAQVDTILAAHVALAGADDEGEVAPRGMYTVITPYGAAPSLRGARAARFAPRWDRPIALEPEHSLLRHTRVLDVQAPVAIPDEEVLALHLANVHTARLHTTIFEDRLPLDLLYLTRIPTVVQFARLDQLSDVARAWVSDLSDHVRTLILNLEFDLGAMDDDKLDASFVSDRLHLFRLPQTLGEFVLVCRVTSEGTFSNAQLRRLSVQLARAVGFEISVSLDNRNGLHGPRFTLVGLDAIGALAGHEPGHMRERVQEIVHGEVESLLGRGNHDVFTRRVLGRMSFPTLDEYEARVGAAEFGLRTRL</sequence>
<keyword evidence="2" id="KW-1185">Reference proteome</keyword>
<name>A0AAF0YIK3_9TREE</name>
<protein>
    <recommendedName>
        <fullName evidence="3">F-box domain-containing protein</fullName>
    </recommendedName>
</protein>
<evidence type="ECO:0000313" key="1">
    <source>
        <dbReference type="EMBL" id="WOO86342.1"/>
    </source>
</evidence>
<evidence type="ECO:0008006" key="3">
    <source>
        <dbReference type="Google" id="ProtNLM"/>
    </source>
</evidence>
<proteinExistence type="predicted"/>
<dbReference type="EMBL" id="CP086720">
    <property type="protein sequence ID" value="WOO86342.1"/>
    <property type="molecule type" value="Genomic_DNA"/>
</dbReference>
<reference evidence="1" key="1">
    <citation type="submission" date="2023-10" db="EMBL/GenBank/DDBJ databases">
        <authorList>
            <person name="Noh H."/>
        </authorList>
    </citation>
    <scope>NUCLEOTIDE SEQUENCE</scope>
    <source>
        <strain evidence="1">DUCC4014</strain>
    </source>
</reference>
<accession>A0AAF0YIK3</accession>
<dbReference type="Proteomes" id="UP000827549">
    <property type="component" value="Chromosome 7"/>
</dbReference>
<dbReference type="AlphaFoldDB" id="A0AAF0YIK3"/>
<gene>
    <name evidence="1" type="ORF">LOC62_07G009823</name>
</gene>
<evidence type="ECO:0000313" key="2">
    <source>
        <dbReference type="Proteomes" id="UP000827549"/>
    </source>
</evidence>
<organism evidence="1 2">
    <name type="scientific">Vanrija pseudolonga</name>
    <dbReference type="NCBI Taxonomy" id="143232"/>
    <lineage>
        <taxon>Eukaryota</taxon>
        <taxon>Fungi</taxon>
        <taxon>Dikarya</taxon>
        <taxon>Basidiomycota</taxon>
        <taxon>Agaricomycotina</taxon>
        <taxon>Tremellomycetes</taxon>
        <taxon>Trichosporonales</taxon>
        <taxon>Trichosporonaceae</taxon>
        <taxon>Vanrija</taxon>
    </lineage>
</organism>
<dbReference type="GeneID" id="87812984"/>
<dbReference type="RefSeq" id="XP_062632368.1">
    <property type="nucleotide sequence ID" value="XM_062776384.1"/>
</dbReference>